<comment type="catalytic activity">
    <reaction evidence="15">
        <text>Ni(2+)(out) + ATP + H2O = Ni(2+)(in) + ADP + phosphate + H(+)</text>
        <dbReference type="Rhea" id="RHEA:15557"/>
        <dbReference type="ChEBI" id="CHEBI:15377"/>
        <dbReference type="ChEBI" id="CHEBI:15378"/>
        <dbReference type="ChEBI" id="CHEBI:30616"/>
        <dbReference type="ChEBI" id="CHEBI:43474"/>
        <dbReference type="ChEBI" id="CHEBI:49786"/>
        <dbReference type="ChEBI" id="CHEBI:456216"/>
        <dbReference type="EC" id="7.2.2.11"/>
    </reaction>
    <physiologicalReaction direction="left-to-right" evidence="15">
        <dbReference type="Rhea" id="RHEA:15558"/>
    </physiologicalReaction>
</comment>
<comment type="subcellular location">
    <subcellularLocation>
        <location evidence="1">Cell membrane</location>
        <topology evidence="1">Peripheral membrane protein</topology>
    </subcellularLocation>
</comment>
<name>A0A7W5UYM8_9ACTN</name>
<keyword evidence="6" id="KW-0547">Nucleotide-binding</keyword>
<evidence type="ECO:0000256" key="12">
    <source>
        <dbReference type="ARBA" id="ARBA00038669"/>
    </source>
</evidence>
<comment type="caution">
    <text evidence="17">The sequence shown here is derived from an EMBL/GenBank/DDBJ whole genome shotgun (WGS) entry which is preliminary data.</text>
</comment>
<evidence type="ECO:0000256" key="9">
    <source>
        <dbReference type="ARBA" id="ARBA00023065"/>
    </source>
</evidence>
<comment type="similarity">
    <text evidence="2">Belongs to the ABC transporter superfamily.</text>
</comment>
<keyword evidence="5" id="KW-0533">Nickel</keyword>
<evidence type="ECO:0000256" key="3">
    <source>
        <dbReference type="ARBA" id="ARBA00022448"/>
    </source>
</evidence>
<dbReference type="Pfam" id="PF08352">
    <property type="entry name" value="oligo_HPY"/>
    <property type="match status" value="1"/>
</dbReference>
<dbReference type="AlphaFoldDB" id="A0A7W5UYM8"/>
<dbReference type="GO" id="GO:0005524">
    <property type="term" value="F:ATP binding"/>
    <property type="evidence" value="ECO:0007669"/>
    <property type="project" value="UniProtKB-KW"/>
</dbReference>
<evidence type="ECO:0000256" key="13">
    <source>
        <dbReference type="ARBA" id="ARBA00039098"/>
    </source>
</evidence>
<dbReference type="EMBL" id="JACIBV010000001">
    <property type="protein sequence ID" value="MBB3727126.1"/>
    <property type="molecule type" value="Genomic_DNA"/>
</dbReference>
<evidence type="ECO:0000256" key="8">
    <source>
        <dbReference type="ARBA" id="ARBA00022967"/>
    </source>
</evidence>
<dbReference type="Pfam" id="PF00005">
    <property type="entry name" value="ABC_tran"/>
    <property type="match status" value="1"/>
</dbReference>
<dbReference type="GO" id="GO:0015833">
    <property type="term" value="P:peptide transport"/>
    <property type="evidence" value="ECO:0007669"/>
    <property type="project" value="InterPro"/>
</dbReference>
<keyword evidence="18" id="KW-1185">Reference proteome</keyword>
<dbReference type="InterPro" id="IPR027417">
    <property type="entry name" value="P-loop_NTPase"/>
</dbReference>
<dbReference type="Gene3D" id="3.40.50.300">
    <property type="entry name" value="P-loop containing nucleotide triphosphate hydrolases"/>
    <property type="match status" value="1"/>
</dbReference>
<evidence type="ECO:0000313" key="17">
    <source>
        <dbReference type="EMBL" id="MBB3727126.1"/>
    </source>
</evidence>
<feature type="domain" description="ABC transporter" evidence="16">
    <location>
        <begin position="3"/>
        <end position="245"/>
    </location>
</feature>
<proteinExistence type="inferred from homology"/>
<dbReference type="SMART" id="SM00382">
    <property type="entry name" value="AAA"/>
    <property type="match status" value="1"/>
</dbReference>
<dbReference type="Proteomes" id="UP000579945">
    <property type="component" value="Unassembled WGS sequence"/>
</dbReference>
<reference evidence="17 18" key="1">
    <citation type="submission" date="2020-08" db="EMBL/GenBank/DDBJ databases">
        <title>Sequencing the genomes of 1000 actinobacteria strains.</title>
        <authorList>
            <person name="Klenk H.-P."/>
        </authorList>
    </citation>
    <scope>NUCLEOTIDE SEQUENCE [LARGE SCALE GENOMIC DNA]</scope>
    <source>
        <strain evidence="17 18">DSM 44320</strain>
    </source>
</reference>
<evidence type="ECO:0000256" key="5">
    <source>
        <dbReference type="ARBA" id="ARBA00022596"/>
    </source>
</evidence>
<dbReference type="PANTHER" id="PTHR43297">
    <property type="entry name" value="OLIGOPEPTIDE TRANSPORT ATP-BINDING PROTEIN APPD"/>
    <property type="match status" value="1"/>
</dbReference>
<dbReference type="PANTHER" id="PTHR43297:SF13">
    <property type="entry name" value="NICKEL ABC TRANSPORTER, ATP-BINDING PROTEIN"/>
    <property type="match status" value="1"/>
</dbReference>
<dbReference type="NCBIfam" id="TIGR01727">
    <property type="entry name" value="oligo_HPY"/>
    <property type="match status" value="1"/>
</dbReference>
<dbReference type="GeneID" id="95389442"/>
<evidence type="ECO:0000313" key="18">
    <source>
        <dbReference type="Proteomes" id="UP000579945"/>
    </source>
</evidence>
<keyword evidence="8" id="KW-1278">Translocase</keyword>
<organism evidence="17 18">
    <name type="scientific">Nonomuraea dietziae</name>
    <dbReference type="NCBI Taxonomy" id="65515"/>
    <lineage>
        <taxon>Bacteria</taxon>
        <taxon>Bacillati</taxon>
        <taxon>Actinomycetota</taxon>
        <taxon>Actinomycetes</taxon>
        <taxon>Streptosporangiales</taxon>
        <taxon>Streptosporangiaceae</taxon>
        <taxon>Nonomuraea</taxon>
    </lineage>
</organism>
<accession>A0A7W5UYM8</accession>
<dbReference type="PROSITE" id="PS50893">
    <property type="entry name" value="ABC_TRANSPORTER_2"/>
    <property type="match status" value="1"/>
</dbReference>
<keyword evidence="7 17" id="KW-0067">ATP-binding</keyword>
<gene>
    <name evidence="17" type="ORF">FHR33_002986</name>
</gene>
<comment type="subunit">
    <text evidence="12">The complex is composed of two ATP-binding proteins (NikD and NikE), two transmembrane proteins (NikB and NikC) and a solute-binding protein (NikA).</text>
</comment>
<evidence type="ECO:0000256" key="11">
    <source>
        <dbReference type="ARBA" id="ARBA00023136"/>
    </source>
</evidence>
<dbReference type="InterPro" id="IPR013563">
    <property type="entry name" value="Oligopep_ABC_C"/>
</dbReference>
<keyword evidence="10" id="KW-0921">Nickel transport</keyword>
<dbReference type="GO" id="GO:0016887">
    <property type="term" value="F:ATP hydrolysis activity"/>
    <property type="evidence" value="ECO:0007669"/>
    <property type="project" value="InterPro"/>
</dbReference>
<keyword evidence="4" id="KW-1003">Cell membrane</keyword>
<dbReference type="RefSeq" id="WP_312895540.1">
    <property type="nucleotide sequence ID" value="NZ_BAAAXX010000119.1"/>
</dbReference>
<dbReference type="GO" id="GO:0015413">
    <property type="term" value="F:ABC-type nickel transporter activity"/>
    <property type="evidence" value="ECO:0007669"/>
    <property type="project" value="UniProtKB-EC"/>
</dbReference>
<keyword evidence="9" id="KW-0406">Ion transport</keyword>
<evidence type="ECO:0000256" key="15">
    <source>
        <dbReference type="ARBA" id="ARBA00048610"/>
    </source>
</evidence>
<dbReference type="CDD" id="cd03257">
    <property type="entry name" value="ABC_NikE_OppD_transporters"/>
    <property type="match status" value="1"/>
</dbReference>
<evidence type="ECO:0000256" key="6">
    <source>
        <dbReference type="ARBA" id="ARBA00022741"/>
    </source>
</evidence>
<evidence type="ECO:0000256" key="4">
    <source>
        <dbReference type="ARBA" id="ARBA00022475"/>
    </source>
</evidence>
<evidence type="ECO:0000256" key="1">
    <source>
        <dbReference type="ARBA" id="ARBA00004202"/>
    </source>
</evidence>
<sequence length="308" mass="32183">MKLEVTGLTVSFSIPGATVRAVTDASFSVRRGECLALVGESGCGKSVLAHALLGLLPGNARVSGQAMLSSELDLLSASPAVLAGRVRGRQIGLIPQSPATHLTPVRTARAQLEEALEELGSTRSAAELAERFGLAPRDLDRYPHELSGGMAQRVANAIALAGDPELLIADEPTSGLDRPLVERTMAVLRELCEEGRAVLVITHDLRAAAQVADRLAVMYASRLVEAGPAAELLDRPRHPYTAGLVAAQPDREFVAIAGMPPELTALPEGCAFAPRCAHVTGACARQPAMSSGVSCHHPLREAAHAQGA</sequence>
<dbReference type="EC" id="7.2.2.11" evidence="13"/>
<evidence type="ECO:0000256" key="14">
    <source>
        <dbReference type="ARBA" id="ARBA00044143"/>
    </source>
</evidence>
<dbReference type="InterPro" id="IPR003439">
    <property type="entry name" value="ABC_transporter-like_ATP-bd"/>
</dbReference>
<dbReference type="InterPro" id="IPR003593">
    <property type="entry name" value="AAA+_ATPase"/>
</dbReference>
<dbReference type="GO" id="GO:0005886">
    <property type="term" value="C:plasma membrane"/>
    <property type="evidence" value="ECO:0007669"/>
    <property type="project" value="UniProtKB-SubCell"/>
</dbReference>
<dbReference type="InterPro" id="IPR050388">
    <property type="entry name" value="ABC_Ni/Peptide_Import"/>
</dbReference>
<keyword evidence="11" id="KW-0472">Membrane</keyword>
<evidence type="ECO:0000256" key="2">
    <source>
        <dbReference type="ARBA" id="ARBA00005417"/>
    </source>
</evidence>
<protein>
    <recommendedName>
        <fullName evidence="14">Nickel import system ATP-binding protein NikD</fullName>
        <ecNumber evidence="13">7.2.2.11</ecNumber>
    </recommendedName>
</protein>
<evidence type="ECO:0000256" key="10">
    <source>
        <dbReference type="ARBA" id="ARBA00023112"/>
    </source>
</evidence>
<keyword evidence="3" id="KW-0813">Transport</keyword>
<evidence type="ECO:0000256" key="7">
    <source>
        <dbReference type="ARBA" id="ARBA00022840"/>
    </source>
</evidence>
<evidence type="ECO:0000259" key="16">
    <source>
        <dbReference type="PROSITE" id="PS50893"/>
    </source>
</evidence>
<dbReference type="SUPFAM" id="SSF52540">
    <property type="entry name" value="P-loop containing nucleoside triphosphate hydrolases"/>
    <property type="match status" value="1"/>
</dbReference>